<dbReference type="RefSeq" id="WP_349245634.1">
    <property type="nucleotide sequence ID" value="NZ_JASCXX010000017.1"/>
</dbReference>
<keyword evidence="2" id="KW-1185">Reference proteome</keyword>
<sequence length="294" mass="31611">MSNACRETIGIRRRFPSGGKAAVKGSQTGLFVPLDLIAEGPLLIVEGESDLAAALDLGFSAIGRPNCTAMVRMTVEFARLYREVVVVGDNDEPGHRGADAGLAALDDFAVAVEKNLRTGGEFESMRDWAGKLVGAVCRIAGILHGLMHTGSQGLQGQPIDLETTLGAIAIGEYLVPHAQAAFFEMGADPAIDIARKILGLIEEEALSVFSKRDAFNKCRGAVHKVTEMDEPIRLLADHGYIRERQLQRVGSGRKPSPTYEVNPLWLAQNTHNTHNYPLIANSADSAQCAQEVPV</sequence>
<reference evidence="1" key="1">
    <citation type="submission" date="2023-05" db="EMBL/GenBank/DDBJ databases">
        <title>Anaerotaeda fermentans gen. nov., sp. nov., a novel anaerobic planctomycete of the new family within the order Sedimentisphaerales isolated from Taman Peninsula, Russia.</title>
        <authorList>
            <person name="Khomyakova M.A."/>
            <person name="Merkel A.Y."/>
            <person name="Slobodkin A.I."/>
        </authorList>
    </citation>
    <scope>NUCLEOTIDE SEQUENCE</scope>
    <source>
        <strain evidence="1">M17dextr</strain>
    </source>
</reference>
<dbReference type="Proteomes" id="UP001431776">
    <property type="component" value="Unassembled WGS sequence"/>
</dbReference>
<gene>
    <name evidence="1" type="ORF">QJ522_14290</name>
</gene>
<protein>
    <submittedName>
        <fullName evidence="1">DUF3987 domain-containing protein</fullName>
    </submittedName>
</protein>
<accession>A0AAW6U3R6</accession>
<organism evidence="1 2">
    <name type="scientific">Anaerobaca lacustris</name>
    <dbReference type="NCBI Taxonomy" id="3044600"/>
    <lineage>
        <taxon>Bacteria</taxon>
        <taxon>Pseudomonadati</taxon>
        <taxon>Planctomycetota</taxon>
        <taxon>Phycisphaerae</taxon>
        <taxon>Sedimentisphaerales</taxon>
        <taxon>Anaerobacaceae</taxon>
        <taxon>Anaerobaca</taxon>
    </lineage>
</organism>
<evidence type="ECO:0000313" key="1">
    <source>
        <dbReference type="EMBL" id="MDI6450226.1"/>
    </source>
</evidence>
<dbReference type="AlphaFoldDB" id="A0AAW6U3R6"/>
<dbReference type="CDD" id="cd01029">
    <property type="entry name" value="TOPRIM_primases"/>
    <property type="match status" value="1"/>
</dbReference>
<evidence type="ECO:0000313" key="2">
    <source>
        <dbReference type="Proteomes" id="UP001431776"/>
    </source>
</evidence>
<proteinExistence type="predicted"/>
<dbReference type="InterPro" id="IPR025048">
    <property type="entry name" value="DUF3987"/>
</dbReference>
<dbReference type="Gene3D" id="3.40.1360.10">
    <property type="match status" value="1"/>
</dbReference>
<comment type="caution">
    <text evidence="1">The sequence shown here is derived from an EMBL/GenBank/DDBJ whole genome shotgun (WGS) entry which is preliminary data.</text>
</comment>
<dbReference type="Pfam" id="PF13148">
    <property type="entry name" value="DUF3987"/>
    <property type="match status" value="1"/>
</dbReference>
<dbReference type="InterPro" id="IPR034154">
    <property type="entry name" value="TOPRIM_DnaG/twinkle"/>
</dbReference>
<name>A0AAW6U3R6_9BACT</name>
<dbReference type="EMBL" id="JASCXX010000017">
    <property type="protein sequence ID" value="MDI6450226.1"/>
    <property type="molecule type" value="Genomic_DNA"/>
</dbReference>